<dbReference type="RefSeq" id="WP_240713965.1">
    <property type="nucleotide sequence ID" value="NZ_JAKVTV010000003.1"/>
</dbReference>
<dbReference type="Gene3D" id="3.40.50.300">
    <property type="entry name" value="P-loop containing nucleotide triphosphate hydrolases"/>
    <property type="match status" value="1"/>
</dbReference>
<accession>A0A9X2AC68</accession>
<proteinExistence type="predicted"/>
<name>A0A9X2AC68_9FLAO</name>
<dbReference type="Proteomes" id="UP001139226">
    <property type="component" value="Unassembled WGS sequence"/>
</dbReference>
<dbReference type="PANTHER" id="PTHR12788">
    <property type="entry name" value="PROTEIN-TYROSINE SULFOTRANSFERASE 2"/>
    <property type="match status" value="1"/>
</dbReference>
<dbReference type="EMBL" id="JAKVTV010000003">
    <property type="protein sequence ID" value="MCH4823798.1"/>
    <property type="molecule type" value="Genomic_DNA"/>
</dbReference>
<gene>
    <name evidence="2" type="ORF">ML462_11515</name>
</gene>
<dbReference type="SUPFAM" id="SSF52540">
    <property type="entry name" value="P-loop containing nucleoside triphosphate hydrolases"/>
    <property type="match status" value="1"/>
</dbReference>
<dbReference type="InterPro" id="IPR026634">
    <property type="entry name" value="TPST-like"/>
</dbReference>
<sequence length="302" mass="35870">MNNFEPLFVIGNPRSGTSLYRLILTSHSDICVPPECGFIQWWYEKYKTWNLSNTNNDSEVQLFVEDLKTSKKIETWNLNYEELRFNISGNSRIESYADLCLFVIESYARQQSKTPEFLGDKNNYYVKHLDLLYTIYPKAKFLFLIRDGRDVACSYLAISKKEIKSKYKPHLPTDIEEIAKEWSENNEQILKFSKRLPQGNFHILKYEDLVTGFDESLKDVCNLLELPFEQSMRQFHEYNQNKQLEPSETLEWKQKTREPIDKKNIEKYKSEMSEVQQKLFEKIAASTLEKFDYKLDYIKEGT</sequence>
<dbReference type="AlphaFoldDB" id="A0A9X2AC68"/>
<protein>
    <submittedName>
        <fullName evidence="2">Sulfotransferase</fullName>
    </submittedName>
</protein>
<evidence type="ECO:0000313" key="2">
    <source>
        <dbReference type="EMBL" id="MCH4823798.1"/>
    </source>
</evidence>
<keyword evidence="1" id="KW-0808">Transferase</keyword>
<keyword evidence="3" id="KW-1185">Reference proteome</keyword>
<dbReference type="PANTHER" id="PTHR12788:SF10">
    <property type="entry name" value="PROTEIN-TYROSINE SULFOTRANSFERASE"/>
    <property type="match status" value="1"/>
</dbReference>
<dbReference type="InterPro" id="IPR027417">
    <property type="entry name" value="P-loop_NTPase"/>
</dbReference>
<comment type="caution">
    <text evidence="2">The sequence shown here is derived from an EMBL/GenBank/DDBJ whole genome shotgun (WGS) entry which is preliminary data.</text>
</comment>
<evidence type="ECO:0000313" key="3">
    <source>
        <dbReference type="Proteomes" id="UP001139226"/>
    </source>
</evidence>
<dbReference type="Pfam" id="PF13469">
    <property type="entry name" value="Sulfotransfer_3"/>
    <property type="match status" value="1"/>
</dbReference>
<dbReference type="GO" id="GO:0008476">
    <property type="term" value="F:protein-tyrosine sulfotransferase activity"/>
    <property type="evidence" value="ECO:0007669"/>
    <property type="project" value="InterPro"/>
</dbReference>
<organism evidence="2 3">
    <name type="scientific">Christiangramia lutea</name>
    <dbReference type="NCBI Taxonomy" id="1607951"/>
    <lineage>
        <taxon>Bacteria</taxon>
        <taxon>Pseudomonadati</taxon>
        <taxon>Bacteroidota</taxon>
        <taxon>Flavobacteriia</taxon>
        <taxon>Flavobacteriales</taxon>
        <taxon>Flavobacteriaceae</taxon>
        <taxon>Christiangramia</taxon>
    </lineage>
</organism>
<evidence type="ECO:0000256" key="1">
    <source>
        <dbReference type="ARBA" id="ARBA00022679"/>
    </source>
</evidence>
<reference evidence="2" key="1">
    <citation type="submission" date="2022-03" db="EMBL/GenBank/DDBJ databases">
        <title>Gramella crocea sp. nov., isolated from activated sludge of a seafood processing plant.</title>
        <authorList>
            <person name="Zhang X."/>
        </authorList>
    </citation>
    <scope>NUCLEOTIDE SEQUENCE</scope>
    <source>
        <strain evidence="2">YJ019</strain>
    </source>
</reference>